<keyword evidence="4" id="KW-0479">Metal-binding</keyword>
<evidence type="ECO:0000313" key="11">
    <source>
        <dbReference type="EMBL" id="TBH17429.1"/>
    </source>
</evidence>
<dbReference type="InterPro" id="IPR030963">
    <property type="entry name" value="DHQ_synth_fam"/>
</dbReference>
<dbReference type="PANTHER" id="PTHR43622:SF7">
    <property type="entry name" value="3-DEHYDROQUINATE SYNTHASE, CHLOROPLASTIC"/>
    <property type="match status" value="1"/>
</dbReference>
<evidence type="ECO:0000256" key="3">
    <source>
        <dbReference type="ARBA" id="ARBA00022605"/>
    </source>
</evidence>
<evidence type="ECO:0000256" key="4">
    <source>
        <dbReference type="ARBA" id="ARBA00022723"/>
    </source>
</evidence>
<evidence type="ECO:0000256" key="2">
    <source>
        <dbReference type="ARBA" id="ARBA00001941"/>
    </source>
</evidence>
<dbReference type="SUPFAM" id="SSF56796">
    <property type="entry name" value="Dehydroquinate synthase-like"/>
    <property type="match status" value="1"/>
</dbReference>
<proteinExistence type="predicted"/>
<feature type="domain" description="3-dehydroquinate synthase N-terminal" evidence="9">
    <location>
        <begin position="58"/>
        <end position="167"/>
    </location>
</feature>
<dbReference type="Pfam" id="PF24621">
    <property type="entry name" value="DHQS_C"/>
    <property type="match status" value="1"/>
</dbReference>
<comment type="caution">
    <text evidence="11">The sequence shown here is derived from an EMBL/GenBank/DDBJ whole genome shotgun (WGS) entry which is preliminary data.</text>
</comment>
<keyword evidence="12" id="KW-1185">Reference proteome</keyword>
<dbReference type="InterPro" id="IPR050071">
    <property type="entry name" value="Dehydroquinate_synthase"/>
</dbReference>
<keyword evidence="6" id="KW-0057">Aromatic amino acid biosynthesis</keyword>
<gene>
    <name evidence="11" type="ORF">ETP66_09340</name>
</gene>
<protein>
    <submittedName>
        <fullName evidence="11">3-dehydroquinate synthase</fullName>
    </submittedName>
</protein>
<dbReference type="GO" id="GO:0008652">
    <property type="term" value="P:amino acid biosynthetic process"/>
    <property type="evidence" value="ECO:0007669"/>
    <property type="project" value="UniProtKB-KW"/>
</dbReference>
<evidence type="ECO:0000256" key="1">
    <source>
        <dbReference type="ARBA" id="ARBA00001911"/>
    </source>
</evidence>
<dbReference type="CDD" id="cd08195">
    <property type="entry name" value="DHQS"/>
    <property type="match status" value="1"/>
</dbReference>
<dbReference type="InterPro" id="IPR056179">
    <property type="entry name" value="DHQS_C"/>
</dbReference>
<keyword evidence="3" id="KW-0028">Amino-acid biosynthesis</keyword>
<feature type="domain" description="3-dehydroquinate synthase C-terminal" evidence="10">
    <location>
        <begin position="170"/>
        <end position="304"/>
    </location>
</feature>
<keyword evidence="8" id="KW-0170">Cobalt</keyword>
<evidence type="ECO:0000259" key="10">
    <source>
        <dbReference type="Pfam" id="PF24621"/>
    </source>
</evidence>
<dbReference type="PANTHER" id="PTHR43622">
    <property type="entry name" value="3-DEHYDROQUINATE SYNTHASE"/>
    <property type="match status" value="1"/>
</dbReference>
<dbReference type="GO" id="GO:0046872">
    <property type="term" value="F:metal ion binding"/>
    <property type="evidence" value="ECO:0007669"/>
    <property type="project" value="UniProtKB-KW"/>
</dbReference>
<comment type="cofactor">
    <cofactor evidence="2">
        <name>Co(2+)</name>
        <dbReference type="ChEBI" id="CHEBI:48828"/>
    </cofactor>
</comment>
<dbReference type="Gene3D" id="3.40.50.1970">
    <property type="match status" value="1"/>
</dbReference>
<comment type="cofactor">
    <cofactor evidence="1">
        <name>NAD(+)</name>
        <dbReference type="ChEBI" id="CHEBI:57540"/>
    </cofactor>
</comment>
<dbReference type="EMBL" id="SIJL01000012">
    <property type="protein sequence ID" value="TBH17429.1"/>
    <property type="molecule type" value="Genomic_DNA"/>
</dbReference>
<evidence type="ECO:0000256" key="5">
    <source>
        <dbReference type="ARBA" id="ARBA00023027"/>
    </source>
</evidence>
<dbReference type="GO" id="GO:0009073">
    <property type="term" value="P:aromatic amino acid family biosynthetic process"/>
    <property type="evidence" value="ECO:0007669"/>
    <property type="project" value="UniProtKB-KW"/>
</dbReference>
<dbReference type="Proteomes" id="UP000292858">
    <property type="component" value="Unassembled WGS sequence"/>
</dbReference>
<keyword evidence="5" id="KW-0520">NAD</keyword>
<dbReference type="Pfam" id="PF01761">
    <property type="entry name" value="DHQ_synthase"/>
    <property type="match status" value="1"/>
</dbReference>
<dbReference type="InterPro" id="IPR030960">
    <property type="entry name" value="DHQS/DOIS_N"/>
</dbReference>
<reference evidence="11 12" key="1">
    <citation type="submission" date="2019-02" db="EMBL/GenBank/DDBJ databases">
        <title>Thermus sp. a novel from hot spring.</title>
        <authorList>
            <person name="Zhao Z."/>
        </authorList>
    </citation>
    <scope>NUCLEOTIDE SEQUENCE [LARGE SCALE GENOMIC DNA]</scope>
    <source>
        <strain evidence="11 12">CFH 72773T</strain>
    </source>
</reference>
<organism evidence="11 12">
    <name type="scientific">Thermus thermamylovorans</name>
    <dbReference type="NCBI Taxonomy" id="2509362"/>
    <lineage>
        <taxon>Bacteria</taxon>
        <taxon>Thermotogati</taxon>
        <taxon>Deinococcota</taxon>
        <taxon>Deinococci</taxon>
        <taxon>Thermales</taxon>
        <taxon>Thermaceae</taxon>
        <taxon>Thermus</taxon>
    </lineage>
</organism>
<dbReference type="PIRSF" id="PIRSF001455">
    <property type="entry name" value="DHQ_synth"/>
    <property type="match status" value="1"/>
</dbReference>
<dbReference type="OrthoDB" id="9806583at2"/>
<evidence type="ECO:0000313" key="12">
    <source>
        <dbReference type="Proteomes" id="UP000292858"/>
    </source>
</evidence>
<evidence type="ECO:0000259" key="9">
    <source>
        <dbReference type="Pfam" id="PF01761"/>
    </source>
</evidence>
<dbReference type="GO" id="GO:0003856">
    <property type="term" value="F:3-dehydroquinate synthase activity"/>
    <property type="evidence" value="ECO:0007669"/>
    <property type="project" value="TreeGrafter"/>
</dbReference>
<dbReference type="RefSeq" id="WP_130842365.1">
    <property type="nucleotide sequence ID" value="NZ_SIJL01000012.1"/>
</dbReference>
<accession>A0A4Q9B2C3</accession>
<keyword evidence="7" id="KW-0456">Lyase</keyword>
<evidence type="ECO:0000256" key="7">
    <source>
        <dbReference type="ARBA" id="ARBA00023239"/>
    </source>
</evidence>
<evidence type="ECO:0000256" key="6">
    <source>
        <dbReference type="ARBA" id="ARBA00023141"/>
    </source>
</evidence>
<dbReference type="Gene3D" id="1.20.1090.10">
    <property type="entry name" value="Dehydroquinate synthase-like - alpha domain"/>
    <property type="match status" value="1"/>
</dbReference>
<name>A0A4Q9B2C3_9DEIN</name>
<dbReference type="AlphaFoldDB" id="A0A4Q9B2C3"/>
<sequence>MQRLSVRKPIPYPILIGEGVLAQVGAPKGPKALLYDRKVEGFALEVAEALGAPHRLGLEGGEGVKTLEVYGQVLSFLAEGGLPRNATLLVVGGGTLTDLGGFVAATYLRGVPYLAFPTTTLSVVDAGVGGKTGLNLPQGKNLVGAFHFPQGVYAELRTLRTLPPLAFKEGLVEAFKHGLISGDEDLLWVEDLTPESPRLEAYLARAVAVKVGVTERDPLERGERRLLNLGHTLAHALEAATHHALPHGAAVAYGLLYAALLGRALGGEDLVPLVQGLLRWLAPPPLPRLAWEDLLPYLARDKKKVSERLHWVVPLAPGRLEVRPLPEALLREAYGAWQAELEAAGLAPP</sequence>
<evidence type="ECO:0000256" key="8">
    <source>
        <dbReference type="ARBA" id="ARBA00023285"/>
    </source>
</evidence>